<protein>
    <submittedName>
        <fullName evidence="1">Uncharacterized protein</fullName>
    </submittedName>
</protein>
<evidence type="ECO:0000313" key="1">
    <source>
        <dbReference type="EMBL" id="SMG61287.1"/>
    </source>
</evidence>
<dbReference type="EMBL" id="FXAT01000020">
    <property type="protein sequence ID" value="SMG61287.1"/>
    <property type="molecule type" value="Genomic_DNA"/>
</dbReference>
<dbReference type="Proteomes" id="UP000193228">
    <property type="component" value="Unassembled WGS sequence"/>
</dbReference>
<dbReference type="AlphaFoldDB" id="A0A1X7M6G3"/>
<name>A0A1X7M6G3_9BURK</name>
<reference evidence="2" key="1">
    <citation type="submission" date="2017-04" db="EMBL/GenBank/DDBJ databases">
        <authorList>
            <person name="Varghese N."/>
            <person name="Submissions S."/>
        </authorList>
    </citation>
    <scope>NUCLEOTIDE SEQUENCE [LARGE SCALE GENOMIC DNA]</scope>
    <source>
        <strain evidence="2">LMG 29540</strain>
    </source>
</reference>
<keyword evidence="2" id="KW-1185">Reference proteome</keyword>
<accession>A0A1X7M6G3</accession>
<sequence length="85" mass="9623">MELMNVACPVWPDAEELRMLRALVQEGVAASRHGAYAAQFHGWCIRICRVDGPLRHSMHIDIRSRDGTAWARGCWWTIYVGGDVV</sequence>
<evidence type="ECO:0000313" key="2">
    <source>
        <dbReference type="Proteomes" id="UP000193228"/>
    </source>
</evidence>
<organism evidence="1 2">
    <name type="scientific">Paraburkholderia susongensis</name>
    <dbReference type="NCBI Taxonomy" id="1515439"/>
    <lineage>
        <taxon>Bacteria</taxon>
        <taxon>Pseudomonadati</taxon>
        <taxon>Pseudomonadota</taxon>
        <taxon>Betaproteobacteria</taxon>
        <taxon>Burkholderiales</taxon>
        <taxon>Burkholderiaceae</taxon>
        <taxon>Paraburkholderia</taxon>
    </lineage>
</organism>
<proteinExistence type="predicted"/>
<gene>
    <name evidence="1" type="ORF">SAMN06265784_12074</name>
</gene>